<protein>
    <submittedName>
        <fullName evidence="3">LLM class flavin-dependent oxidoreductase</fullName>
    </submittedName>
</protein>
<sequence>MTTPFRFGLVALPYPGADWSGTARQVEELGFDSLLVPDNLHATPAALACASAAGVTERIAVGPYVVATPLRNPGLVAADAAGLHQLSGGRVEFGLGAGRPDAEDEARQLGVEFGTPGERMAHLEATIDAVRVRTPDVHITVAAAGPRMLALGGRLADVVALGASPFATADDLARMADTVRAGAGDRADDVQLNVNLSAVGDEVPPWLAEKMGLTMERLVEARTATYLRGTPDDMAETLVERREPTGISYVCAGANHAQDLAPVVALLRGA</sequence>
<evidence type="ECO:0000313" key="3">
    <source>
        <dbReference type="EMBL" id="NNM46254.1"/>
    </source>
</evidence>
<evidence type="ECO:0000256" key="1">
    <source>
        <dbReference type="ARBA" id="ARBA00023002"/>
    </source>
</evidence>
<dbReference type="RefSeq" id="WP_171243376.1">
    <property type="nucleotide sequence ID" value="NZ_JABEPQ010000002.1"/>
</dbReference>
<dbReference type="SUPFAM" id="SSF51679">
    <property type="entry name" value="Bacterial luciferase-like"/>
    <property type="match status" value="1"/>
</dbReference>
<organism evidence="3 4">
    <name type="scientific">Knoellia koreensis</name>
    <dbReference type="NCBI Taxonomy" id="2730921"/>
    <lineage>
        <taxon>Bacteria</taxon>
        <taxon>Bacillati</taxon>
        <taxon>Actinomycetota</taxon>
        <taxon>Actinomycetes</taxon>
        <taxon>Micrococcales</taxon>
        <taxon>Intrasporangiaceae</taxon>
        <taxon>Knoellia</taxon>
    </lineage>
</organism>
<comment type="caution">
    <text evidence="3">The sequence shown here is derived from an EMBL/GenBank/DDBJ whole genome shotgun (WGS) entry which is preliminary data.</text>
</comment>
<evidence type="ECO:0000313" key="4">
    <source>
        <dbReference type="Proteomes" id="UP000588586"/>
    </source>
</evidence>
<dbReference type="InterPro" id="IPR036661">
    <property type="entry name" value="Luciferase-like_sf"/>
</dbReference>
<keyword evidence="4" id="KW-1185">Reference proteome</keyword>
<feature type="domain" description="Luciferase-like" evidence="2">
    <location>
        <begin position="22"/>
        <end position="121"/>
    </location>
</feature>
<gene>
    <name evidence="3" type="ORF">HJG52_09580</name>
</gene>
<name>A0A849HI49_9MICO</name>
<reference evidence="3 4" key="1">
    <citation type="submission" date="2020-04" db="EMBL/GenBank/DDBJ databases">
        <title>Knoellia sp. isolate from air conditioner.</title>
        <authorList>
            <person name="Chea S."/>
            <person name="Kim D.-U."/>
        </authorList>
    </citation>
    <scope>NUCLEOTIDE SEQUENCE [LARGE SCALE GENOMIC DNA]</scope>
    <source>
        <strain evidence="3 4">DB2414S</strain>
    </source>
</reference>
<proteinExistence type="predicted"/>
<dbReference type="Gene3D" id="3.20.20.30">
    <property type="entry name" value="Luciferase-like domain"/>
    <property type="match status" value="2"/>
</dbReference>
<keyword evidence="1" id="KW-0560">Oxidoreductase</keyword>
<dbReference type="EMBL" id="JABEPQ010000002">
    <property type="protein sequence ID" value="NNM46254.1"/>
    <property type="molecule type" value="Genomic_DNA"/>
</dbReference>
<dbReference type="PANTHER" id="PTHR43244">
    <property type="match status" value="1"/>
</dbReference>
<dbReference type="AlphaFoldDB" id="A0A849HI49"/>
<dbReference type="PANTHER" id="PTHR43244:SF1">
    <property type="entry name" value="5,10-METHYLENETETRAHYDROMETHANOPTERIN REDUCTASE"/>
    <property type="match status" value="1"/>
</dbReference>
<dbReference type="GO" id="GO:0016705">
    <property type="term" value="F:oxidoreductase activity, acting on paired donors, with incorporation or reduction of molecular oxygen"/>
    <property type="evidence" value="ECO:0007669"/>
    <property type="project" value="InterPro"/>
</dbReference>
<dbReference type="Proteomes" id="UP000588586">
    <property type="component" value="Unassembled WGS sequence"/>
</dbReference>
<accession>A0A849HI49</accession>
<dbReference type="InterPro" id="IPR011251">
    <property type="entry name" value="Luciferase-like_dom"/>
</dbReference>
<evidence type="ECO:0000259" key="2">
    <source>
        <dbReference type="Pfam" id="PF00296"/>
    </source>
</evidence>
<dbReference type="Pfam" id="PF00296">
    <property type="entry name" value="Bac_luciferase"/>
    <property type="match status" value="1"/>
</dbReference>
<dbReference type="InterPro" id="IPR050564">
    <property type="entry name" value="F420-G6PD/mer"/>
</dbReference>